<sequence>MKKKLKIVISMSLLITFSSVSNVFAASVKKGNHNLKLAAYSQMKKNIKTAEAETHYDEGIPGKYSVGAKEGDKLTDPEVSWTRYDDSNSKINYKGNWTTLNYGGNENWDNQYQGTNSLDASIVFCFKGTKLRLISSMSNYCSNNIIVTIDGKKDHFNEGNNSDGASWRMLAYQKDGLEDKIHTVKISMAPNETKPIDNKKNGENNYWMELDAVDIDTTGALEDLPTVNLDKTEDSILKDQTEQLVATVNPKDLTNKDLDWVSSDPSIATVDEYGKVTGVKPGNTTITATTKDGSNISATCKLAVDDYWTGTTLGNATVKNKLDQPEKGWIRYDDSNSRVLHNGSFETLKLGGSENCGGSYQGTHSKDASIVFSFKGTKLRLISSMSNYCSDGIMVTIDGKSEYFDEGNNSDYALWQMLVYQKDGLEDTIHTVKISMDPGKTQPTTNKTVDPNNYWMELDAIDVGLDDGQTPQDLPETNLN</sequence>
<name>A0A1S8LQR7_9CLOT</name>
<organism evidence="1 2">
    <name type="scientific">Clostridium felsineum</name>
    <dbReference type="NCBI Taxonomy" id="36839"/>
    <lineage>
        <taxon>Bacteria</taxon>
        <taxon>Bacillati</taxon>
        <taxon>Bacillota</taxon>
        <taxon>Clostridia</taxon>
        <taxon>Eubacteriales</taxon>
        <taxon>Clostridiaceae</taxon>
        <taxon>Clostridium</taxon>
    </lineage>
</organism>
<protein>
    <submittedName>
        <fullName evidence="1">Uncharacterized protein</fullName>
    </submittedName>
</protein>
<dbReference type="Pfam" id="PF02368">
    <property type="entry name" value="Big_2"/>
    <property type="match status" value="1"/>
</dbReference>
<dbReference type="RefSeq" id="WP_077835655.1">
    <property type="nucleotide sequence ID" value="NZ_CP096983.1"/>
</dbReference>
<dbReference type="STRING" id="84029.CROST_39320"/>
<keyword evidence="2" id="KW-1185">Reference proteome</keyword>
<dbReference type="SUPFAM" id="SSF49373">
    <property type="entry name" value="Invasin/intimin cell-adhesion fragments"/>
    <property type="match status" value="1"/>
</dbReference>
<dbReference type="Gene3D" id="2.60.120.260">
    <property type="entry name" value="Galactose-binding domain-like"/>
    <property type="match status" value="2"/>
</dbReference>
<proteinExistence type="predicted"/>
<evidence type="ECO:0000313" key="1">
    <source>
        <dbReference type="EMBL" id="URZ12793.1"/>
    </source>
</evidence>
<accession>A0A1S8LQR7</accession>
<dbReference type="EMBL" id="CP096983">
    <property type="protein sequence ID" value="URZ12793.1"/>
    <property type="molecule type" value="Genomic_DNA"/>
</dbReference>
<dbReference type="InterPro" id="IPR008964">
    <property type="entry name" value="Invasin/intimin_cell_adhesion"/>
</dbReference>
<dbReference type="Proteomes" id="UP000190951">
    <property type="component" value="Chromosome"/>
</dbReference>
<evidence type="ECO:0000313" key="2">
    <source>
        <dbReference type="Proteomes" id="UP000190951"/>
    </source>
</evidence>
<dbReference type="InterPro" id="IPR003343">
    <property type="entry name" value="Big_2"/>
</dbReference>
<dbReference type="KEGG" id="crw:CROST_035380"/>
<dbReference type="Gene3D" id="2.60.40.1080">
    <property type="match status" value="1"/>
</dbReference>
<dbReference type="SMART" id="SM00635">
    <property type="entry name" value="BID_2"/>
    <property type="match status" value="1"/>
</dbReference>
<dbReference type="AlphaFoldDB" id="A0A1S8LQR7"/>
<gene>
    <name evidence="1" type="ORF">CROST_035380</name>
</gene>
<reference evidence="1 2" key="1">
    <citation type="submission" date="2022-04" db="EMBL/GenBank/DDBJ databases">
        <title>Genome sequence of C. roseum typestrain.</title>
        <authorList>
            <person name="Poehlein A."/>
            <person name="Schoch T."/>
            <person name="Duerre P."/>
            <person name="Daniel R."/>
        </authorList>
    </citation>
    <scope>NUCLEOTIDE SEQUENCE [LARGE SCALE GENOMIC DNA]</scope>
    <source>
        <strain evidence="1 2">DSM 7320</strain>
    </source>
</reference>